<sequence>MLDITAFAALIKRKRGEARLTQETLAQDVFGDSARKADISRLENAKVANPQEATVQKICTALNISAAEMEPIRQSRLSAAQLDQIPTLSREELENLATRFQIDDVFDRTDADLRQLLTQKATEYRALKAEVDAIPDTMKRLSNLKADAQDAIARLDLDEVENLMTLVHATELEEAAKSAEIRANNALLRGRVDQAFTLLSSAADSFAAVDPLAPARIRILGYCETLFKHGLRYGGDGIPKASQIVSDILTAELKEMDTWLWAAGQNALAITLGNQGTRSDGLEGADLLAKAVTAYRSALDVCTRQDHPVQWATTQNNLGNALREQGTRTDGLKGADLLAQAVTSYRAALEVRTRQDHPEQWATTQNNLGNALQAQGIRTDGPKGADLLAEAVTAYRAALEVRTRQDHPVQWAGAQNNLGNALKQQGTRTAGPKGADLLAQAVTAYRAALEVRTRQDHPVDWAETQYNIAITQRDLSHNGSCTDPRAALEAALMAVDDALTVFDPDHISYYHAKASRPRDNILADIAALPPE</sequence>
<feature type="coiled-coil region" evidence="3">
    <location>
        <begin position="138"/>
        <end position="189"/>
    </location>
</feature>
<protein>
    <submittedName>
        <fullName evidence="5">Tetratricopeptide repeat protein</fullName>
    </submittedName>
</protein>
<dbReference type="Proteomes" id="UP001596353">
    <property type="component" value="Unassembled WGS sequence"/>
</dbReference>
<evidence type="ECO:0000256" key="3">
    <source>
        <dbReference type="SAM" id="Coils"/>
    </source>
</evidence>
<dbReference type="PANTHER" id="PTHR45641:SF19">
    <property type="entry name" value="NEPHROCYSTIN-3"/>
    <property type="match status" value="1"/>
</dbReference>
<keyword evidence="6" id="KW-1185">Reference proteome</keyword>
<proteinExistence type="predicted"/>
<evidence type="ECO:0000313" key="6">
    <source>
        <dbReference type="Proteomes" id="UP001596353"/>
    </source>
</evidence>
<keyword evidence="3" id="KW-0175">Coiled coil</keyword>
<dbReference type="SMART" id="SM00530">
    <property type="entry name" value="HTH_XRE"/>
    <property type="match status" value="1"/>
</dbReference>
<dbReference type="InterPro" id="IPR010982">
    <property type="entry name" value="Lambda_DNA-bd_dom_sf"/>
</dbReference>
<name>A0ABW2B1Q5_9RHOB</name>
<evidence type="ECO:0000313" key="5">
    <source>
        <dbReference type="EMBL" id="MFC6759468.1"/>
    </source>
</evidence>
<reference evidence="6" key="1">
    <citation type="journal article" date="2019" name="Int. J. Syst. Evol. Microbiol.">
        <title>The Global Catalogue of Microorganisms (GCM) 10K type strain sequencing project: providing services to taxonomists for standard genome sequencing and annotation.</title>
        <authorList>
            <consortium name="The Broad Institute Genomics Platform"/>
            <consortium name="The Broad Institute Genome Sequencing Center for Infectious Disease"/>
            <person name="Wu L."/>
            <person name="Ma J."/>
        </authorList>
    </citation>
    <scope>NUCLEOTIDE SEQUENCE [LARGE SCALE GENOMIC DNA]</scope>
    <source>
        <strain evidence="6">CCUG 66188</strain>
    </source>
</reference>
<organism evidence="5 6">
    <name type="scientific">Sulfitobacter porphyrae</name>
    <dbReference type="NCBI Taxonomy" id="1246864"/>
    <lineage>
        <taxon>Bacteria</taxon>
        <taxon>Pseudomonadati</taxon>
        <taxon>Pseudomonadota</taxon>
        <taxon>Alphaproteobacteria</taxon>
        <taxon>Rhodobacterales</taxon>
        <taxon>Roseobacteraceae</taxon>
        <taxon>Sulfitobacter</taxon>
    </lineage>
</organism>
<dbReference type="PANTHER" id="PTHR45641">
    <property type="entry name" value="TETRATRICOPEPTIDE REPEAT PROTEIN (AFU_ORTHOLOGUE AFUA_6G03870)"/>
    <property type="match status" value="1"/>
</dbReference>
<dbReference type="Pfam" id="PF13374">
    <property type="entry name" value="TPR_10"/>
    <property type="match status" value="1"/>
</dbReference>
<dbReference type="PROSITE" id="PS50943">
    <property type="entry name" value="HTH_CROC1"/>
    <property type="match status" value="1"/>
</dbReference>
<evidence type="ECO:0000256" key="1">
    <source>
        <dbReference type="ARBA" id="ARBA00022737"/>
    </source>
</evidence>
<evidence type="ECO:0000259" key="4">
    <source>
        <dbReference type="PROSITE" id="PS50943"/>
    </source>
</evidence>
<accession>A0ABW2B1Q5</accession>
<comment type="caution">
    <text evidence="5">The sequence shown here is derived from an EMBL/GenBank/DDBJ whole genome shotgun (WGS) entry which is preliminary data.</text>
</comment>
<evidence type="ECO:0000256" key="2">
    <source>
        <dbReference type="ARBA" id="ARBA00022803"/>
    </source>
</evidence>
<dbReference type="EMBL" id="JBHSWG010000001">
    <property type="protein sequence ID" value="MFC6759468.1"/>
    <property type="molecule type" value="Genomic_DNA"/>
</dbReference>
<gene>
    <name evidence="5" type="ORF">ACFQFQ_08130</name>
</gene>
<dbReference type="InterPro" id="IPR011990">
    <property type="entry name" value="TPR-like_helical_dom_sf"/>
</dbReference>
<dbReference type="Gene3D" id="1.10.260.40">
    <property type="entry name" value="lambda repressor-like DNA-binding domains"/>
    <property type="match status" value="1"/>
</dbReference>
<dbReference type="Gene3D" id="1.25.40.10">
    <property type="entry name" value="Tetratricopeptide repeat domain"/>
    <property type="match status" value="2"/>
</dbReference>
<keyword evidence="1" id="KW-0677">Repeat</keyword>
<dbReference type="CDD" id="cd00093">
    <property type="entry name" value="HTH_XRE"/>
    <property type="match status" value="1"/>
</dbReference>
<keyword evidence="2" id="KW-0802">TPR repeat</keyword>
<dbReference type="InterPro" id="IPR001387">
    <property type="entry name" value="Cro/C1-type_HTH"/>
</dbReference>
<dbReference type="SUPFAM" id="SSF48452">
    <property type="entry name" value="TPR-like"/>
    <property type="match status" value="2"/>
</dbReference>
<feature type="domain" description="HTH cro/C1-type" evidence="4">
    <location>
        <begin position="11"/>
        <end position="69"/>
    </location>
</feature>
<dbReference type="SUPFAM" id="SSF47413">
    <property type="entry name" value="lambda repressor-like DNA-binding domains"/>
    <property type="match status" value="1"/>
</dbReference>